<evidence type="ECO:0000313" key="3">
    <source>
        <dbReference type="Proteomes" id="UP000194236"/>
    </source>
</evidence>
<dbReference type="EMBL" id="MUJZ01009868">
    <property type="protein sequence ID" value="OTF82177.1"/>
    <property type="molecule type" value="Genomic_DNA"/>
</dbReference>
<dbReference type="AlphaFoldDB" id="A0A1Y3BQ30"/>
<dbReference type="PANTHER" id="PTHR18945">
    <property type="entry name" value="NEUROTRANSMITTER GATED ION CHANNEL"/>
    <property type="match status" value="1"/>
</dbReference>
<dbReference type="Proteomes" id="UP000194236">
    <property type="component" value="Unassembled WGS sequence"/>
</dbReference>
<dbReference type="GO" id="GO:0016020">
    <property type="term" value="C:membrane"/>
    <property type="evidence" value="ECO:0007669"/>
    <property type="project" value="InterPro"/>
</dbReference>
<gene>
    <name evidence="2" type="ORF">BLA29_013497</name>
</gene>
<evidence type="ECO:0000313" key="2">
    <source>
        <dbReference type="EMBL" id="OTF82177.1"/>
    </source>
</evidence>
<dbReference type="InterPro" id="IPR006202">
    <property type="entry name" value="Neur_chan_lig-bd"/>
</dbReference>
<feature type="non-terminal residue" evidence="2">
    <location>
        <position position="48"/>
    </location>
</feature>
<organism evidence="2 3">
    <name type="scientific">Euroglyphus maynei</name>
    <name type="common">Mayne's house dust mite</name>
    <dbReference type="NCBI Taxonomy" id="6958"/>
    <lineage>
        <taxon>Eukaryota</taxon>
        <taxon>Metazoa</taxon>
        <taxon>Ecdysozoa</taxon>
        <taxon>Arthropoda</taxon>
        <taxon>Chelicerata</taxon>
        <taxon>Arachnida</taxon>
        <taxon>Acari</taxon>
        <taxon>Acariformes</taxon>
        <taxon>Sarcoptiformes</taxon>
        <taxon>Astigmata</taxon>
        <taxon>Psoroptidia</taxon>
        <taxon>Analgoidea</taxon>
        <taxon>Pyroglyphidae</taxon>
        <taxon>Pyroglyphinae</taxon>
        <taxon>Euroglyphus</taxon>
    </lineage>
</organism>
<dbReference type="InterPro" id="IPR006201">
    <property type="entry name" value="Neur_channel"/>
</dbReference>
<dbReference type="InterPro" id="IPR036734">
    <property type="entry name" value="Neur_chan_lig-bd_sf"/>
</dbReference>
<dbReference type="GO" id="GO:0004888">
    <property type="term" value="F:transmembrane signaling receptor activity"/>
    <property type="evidence" value="ECO:0007669"/>
    <property type="project" value="InterPro"/>
</dbReference>
<dbReference type="PRINTS" id="PR00252">
    <property type="entry name" value="NRIONCHANNEL"/>
</dbReference>
<dbReference type="GO" id="GO:0005230">
    <property type="term" value="F:extracellular ligand-gated monoatomic ion channel activity"/>
    <property type="evidence" value="ECO:0007669"/>
    <property type="project" value="InterPro"/>
</dbReference>
<dbReference type="SUPFAM" id="SSF63712">
    <property type="entry name" value="Nicotinic receptor ligand binding domain-like"/>
    <property type="match status" value="1"/>
</dbReference>
<keyword evidence="3" id="KW-1185">Reference proteome</keyword>
<protein>
    <recommendedName>
        <fullName evidence="1">Neurotransmitter-gated ion-channel ligand-binding domain-containing protein</fullName>
    </recommendedName>
</protein>
<dbReference type="Gene3D" id="2.70.170.10">
    <property type="entry name" value="Neurotransmitter-gated ion-channel ligand-binding domain"/>
    <property type="match status" value="1"/>
</dbReference>
<dbReference type="Pfam" id="PF02931">
    <property type="entry name" value="Neur_chan_LBD"/>
    <property type="match status" value="1"/>
</dbReference>
<name>A0A1Y3BQ30_EURMA</name>
<dbReference type="OrthoDB" id="6501204at2759"/>
<comment type="caution">
    <text evidence="2">The sequence shown here is derived from an EMBL/GenBank/DDBJ whole genome shotgun (WGS) entry which is preliminary data.</text>
</comment>
<evidence type="ECO:0000259" key="1">
    <source>
        <dbReference type="Pfam" id="PF02931"/>
    </source>
</evidence>
<accession>A0A1Y3BQ30</accession>
<proteinExistence type="predicted"/>
<feature type="domain" description="Neurotransmitter-gated ion-channel ligand-binding" evidence="1">
    <location>
        <begin position="2"/>
        <end position="47"/>
    </location>
</feature>
<reference evidence="2 3" key="1">
    <citation type="submission" date="2017-03" db="EMBL/GenBank/DDBJ databases">
        <title>Genome Survey of Euroglyphus maynei.</title>
        <authorList>
            <person name="Arlian L.G."/>
            <person name="Morgan M.S."/>
            <person name="Rider S.D."/>
        </authorList>
    </citation>
    <scope>NUCLEOTIDE SEQUENCE [LARGE SCALE GENOMIC DNA]</scope>
    <source>
        <strain evidence="2">Arlian Lab</strain>
        <tissue evidence="2">Whole body</tissue>
    </source>
</reference>
<sequence>MMTTNVWVTQEWYDHKLKWDPDEYGGVRQLYVPSEQLWLPDIVLYNNG</sequence>